<feature type="domain" description="AB hydrolase-1" evidence="3">
    <location>
        <begin position="245"/>
        <end position="439"/>
    </location>
</feature>
<dbReference type="AlphaFoldDB" id="G0U1G4"/>
<feature type="transmembrane region" description="Helical" evidence="2">
    <location>
        <begin position="316"/>
        <end position="334"/>
    </location>
</feature>
<evidence type="ECO:0000259" key="3">
    <source>
        <dbReference type="Pfam" id="PF12697"/>
    </source>
</evidence>
<dbReference type="InterPro" id="IPR036770">
    <property type="entry name" value="Ankyrin_rpt-contain_sf"/>
</dbReference>
<organism evidence="4">
    <name type="scientific">Trypanosoma vivax (strain Y486)</name>
    <dbReference type="NCBI Taxonomy" id="1055687"/>
    <lineage>
        <taxon>Eukaryota</taxon>
        <taxon>Discoba</taxon>
        <taxon>Euglenozoa</taxon>
        <taxon>Kinetoplastea</taxon>
        <taxon>Metakinetoplastina</taxon>
        <taxon>Trypanosomatida</taxon>
        <taxon>Trypanosomatidae</taxon>
        <taxon>Trypanosoma</taxon>
        <taxon>Duttonella</taxon>
    </lineage>
</organism>
<dbReference type="EMBL" id="HE573024">
    <property type="protein sequence ID" value="CCC49920.1"/>
    <property type="molecule type" value="Genomic_DNA"/>
</dbReference>
<keyword evidence="2" id="KW-1133">Transmembrane helix</keyword>
<proteinExistence type="predicted"/>
<feature type="repeat" description="ANK" evidence="1">
    <location>
        <begin position="33"/>
        <end position="65"/>
    </location>
</feature>
<dbReference type="PROSITE" id="PS50088">
    <property type="entry name" value="ANK_REPEAT"/>
    <property type="match status" value="1"/>
</dbReference>
<dbReference type="InterPro" id="IPR000073">
    <property type="entry name" value="AB_hydrolase_1"/>
</dbReference>
<gene>
    <name evidence="4" type="ORF">TVY486_0805270</name>
</gene>
<dbReference type="InterPro" id="IPR002110">
    <property type="entry name" value="Ankyrin_rpt"/>
</dbReference>
<dbReference type="PANTHER" id="PTHR43358">
    <property type="entry name" value="ALPHA/BETA-HYDROLASE"/>
    <property type="match status" value="1"/>
</dbReference>
<evidence type="ECO:0000256" key="2">
    <source>
        <dbReference type="SAM" id="Phobius"/>
    </source>
</evidence>
<dbReference type="OMA" id="WERHLPF"/>
<evidence type="ECO:0000313" key="4">
    <source>
        <dbReference type="EMBL" id="CCC49920.1"/>
    </source>
</evidence>
<keyword evidence="2" id="KW-0812">Transmembrane</keyword>
<dbReference type="Gene3D" id="3.40.50.1820">
    <property type="entry name" value="alpha/beta hydrolase"/>
    <property type="match status" value="1"/>
</dbReference>
<dbReference type="InterPro" id="IPR029058">
    <property type="entry name" value="AB_hydrolase_fold"/>
</dbReference>
<dbReference type="Pfam" id="PF12796">
    <property type="entry name" value="Ank_2"/>
    <property type="match status" value="1"/>
</dbReference>
<dbReference type="VEuPathDB" id="TriTrypDB:TvY486_0805270"/>
<dbReference type="SMART" id="SM00248">
    <property type="entry name" value="ANK"/>
    <property type="match status" value="2"/>
</dbReference>
<protein>
    <recommendedName>
        <fullName evidence="3">AB hydrolase-1 domain-containing protein</fullName>
    </recommendedName>
</protein>
<reference evidence="4" key="1">
    <citation type="journal article" date="2012" name="Proc. Natl. Acad. Sci. U.S.A.">
        <title>Antigenic diversity is generated by distinct evolutionary mechanisms in African trypanosome species.</title>
        <authorList>
            <person name="Jackson A.P."/>
            <person name="Berry A."/>
            <person name="Aslett M."/>
            <person name="Allison H.C."/>
            <person name="Burton P."/>
            <person name="Vavrova-Anderson J."/>
            <person name="Brown R."/>
            <person name="Browne H."/>
            <person name="Corton N."/>
            <person name="Hauser H."/>
            <person name="Gamble J."/>
            <person name="Gilderthorp R."/>
            <person name="Marcello L."/>
            <person name="McQuillan J."/>
            <person name="Otto T.D."/>
            <person name="Quail M.A."/>
            <person name="Sanders M.J."/>
            <person name="van Tonder A."/>
            <person name="Ginger M.L."/>
            <person name="Field M.C."/>
            <person name="Barry J.D."/>
            <person name="Hertz-Fowler C."/>
            <person name="Berriman M."/>
        </authorList>
    </citation>
    <scope>NUCLEOTIDE SEQUENCE</scope>
    <source>
        <strain evidence="4">Y486</strain>
    </source>
</reference>
<feature type="transmembrane region" description="Helical" evidence="2">
    <location>
        <begin position="129"/>
        <end position="147"/>
    </location>
</feature>
<dbReference type="SUPFAM" id="SSF48403">
    <property type="entry name" value="Ankyrin repeat"/>
    <property type="match status" value="1"/>
</dbReference>
<dbReference type="PROSITE" id="PS50297">
    <property type="entry name" value="ANK_REP_REGION"/>
    <property type="match status" value="1"/>
</dbReference>
<keyword evidence="1" id="KW-0040">ANK repeat</keyword>
<dbReference type="Gene3D" id="1.25.40.20">
    <property type="entry name" value="Ankyrin repeat-containing domain"/>
    <property type="match status" value="1"/>
</dbReference>
<sequence length="485" mass="54561">MTELHEAAKEGNVDALLIAKGKGTVDVNAVDDMGCTALHVASAAGHLEFIRALLQNFKNVDTTALDKKQRTVIQVAPLPLQSQVELLLEKGPTFVSTVKKTNNIEEEEEEENVYRDNDVERSDVVNPRVLRKVILCVVFPFIILIFINGPLFALQYVAVSLIYYFVTLGYFVSEITIRPPWYHHRPGSSTFTSQGCPEYWGGCVHDPWTDLHLCYEDVSFASTDGYTLRGWYVPPPSKGACKTCVVLVHGGGRDRRAWLRHVPFIHNAGYGCLLFDFREHGLSDGNMRGFTYGMKERFDVVAACKFMRGKYGFKRVCAMGTSVGASSVIMAAAIDKTIDLIIAENAILTCETLQDQQIVSTLGGYFSRRAYSKFFFMLFRRTSSFWLNYRIGNKPSRHCQALHCIAKISPRPILLMHGTEDKLVPCRHSLKLFEVASEPKVLYISKGAFHCGLYNTHKDEYERQVLGFLSKYGEQQDSSDVPTES</sequence>
<dbReference type="Pfam" id="PF12697">
    <property type="entry name" value="Abhydrolase_6"/>
    <property type="match status" value="1"/>
</dbReference>
<accession>G0U1G4</accession>
<name>G0U1G4_TRYVY</name>
<keyword evidence="2" id="KW-0472">Membrane</keyword>
<dbReference type="InterPro" id="IPR052920">
    <property type="entry name" value="DNA-binding_regulatory"/>
</dbReference>
<dbReference type="PANTHER" id="PTHR43358:SF4">
    <property type="entry name" value="ALPHA_BETA HYDROLASE FOLD-1 DOMAIN-CONTAINING PROTEIN"/>
    <property type="match status" value="1"/>
</dbReference>
<evidence type="ECO:0000256" key="1">
    <source>
        <dbReference type="PROSITE-ProRule" id="PRU00023"/>
    </source>
</evidence>
<dbReference type="SUPFAM" id="SSF53474">
    <property type="entry name" value="alpha/beta-Hydrolases"/>
    <property type="match status" value="1"/>
</dbReference>
<feature type="transmembrane region" description="Helical" evidence="2">
    <location>
        <begin position="153"/>
        <end position="172"/>
    </location>
</feature>